<dbReference type="Proteomes" id="UP000184462">
    <property type="component" value="Unassembled WGS sequence"/>
</dbReference>
<dbReference type="PANTHER" id="PTHR43300:SF7">
    <property type="entry name" value="UDP-N-ACETYLBACILLOSAMINE N-ACETYLTRANSFERASE"/>
    <property type="match status" value="1"/>
</dbReference>
<accession>A0A1M4V6E8</accession>
<dbReference type="SUPFAM" id="SSF51161">
    <property type="entry name" value="Trimeric LpxA-like enzymes"/>
    <property type="match status" value="1"/>
</dbReference>
<evidence type="ECO:0000313" key="4">
    <source>
        <dbReference type="EMBL" id="SHE64534.1"/>
    </source>
</evidence>
<dbReference type="InterPro" id="IPR020019">
    <property type="entry name" value="AcTrfase_PglD-like"/>
</dbReference>
<keyword evidence="4" id="KW-0808">Transferase</keyword>
<dbReference type="InterPro" id="IPR050179">
    <property type="entry name" value="Trans_hexapeptide_repeat"/>
</dbReference>
<organism evidence="4 5">
    <name type="scientific">Psychroflexus salarius</name>
    <dbReference type="NCBI Taxonomy" id="1155689"/>
    <lineage>
        <taxon>Bacteria</taxon>
        <taxon>Pseudomonadati</taxon>
        <taxon>Bacteroidota</taxon>
        <taxon>Flavobacteriia</taxon>
        <taxon>Flavobacteriales</taxon>
        <taxon>Flavobacteriaceae</taxon>
        <taxon>Psychroflexus</taxon>
    </lineage>
</organism>
<sequence>MKSVQNQLIIIGAGSVGGHIASNLNLYFKEDIEVLFLDDDKSKIGRNFCDAKVVGNINTITKYPKDIMVVVGIAFPKIKRKIISKLITKGYNNFPSLISTKAWISNNVKIGKGVIIYPGCTINYATQIDDYVVMNMNCAIGHNCIIGKFASLSPSVSLGGFTVIKENVELGIGSQTLQNLTIGTNSIIGAGSAVTKSIPPNCTAVGIPAKPIKYHN</sequence>
<proteinExistence type="inferred from homology"/>
<keyword evidence="5" id="KW-1185">Reference proteome</keyword>
<dbReference type="CDD" id="cd03360">
    <property type="entry name" value="LbH_AT_putative"/>
    <property type="match status" value="1"/>
</dbReference>
<reference evidence="4 5" key="1">
    <citation type="submission" date="2016-11" db="EMBL/GenBank/DDBJ databases">
        <authorList>
            <person name="Jaros S."/>
            <person name="Januszkiewicz K."/>
            <person name="Wedrychowicz H."/>
        </authorList>
    </citation>
    <scope>NUCLEOTIDE SEQUENCE [LARGE SCALE GENOMIC DNA]</scope>
    <source>
        <strain evidence="4 5">DSM 25661</strain>
    </source>
</reference>
<dbReference type="Gene3D" id="2.160.10.10">
    <property type="entry name" value="Hexapeptide repeat proteins"/>
    <property type="match status" value="1"/>
</dbReference>
<keyword evidence="4" id="KW-0012">Acyltransferase</keyword>
<feature type="binding site" evidence="2">
    <location>
        <position position="172"/>
    </location>
    <ligand>
        <name>acetyl-CoA</name>
        <dbReference type="ChEBI" id="CHEBI:57288"/>
    </ligand>
</feature>
<dbReference type="PANTHER" id="PTHR43300">
    <property type="entry name" value="ACETYLTRANSFERASE"/>
    <property type="match status" value="1"/>
</dbReference>
<dbReference type="GO" id="GO:0016746">
    <property type="term" value="F:acyltransferase activity"/>
    <property type="evidence" value="ECO:0007669"/>
    <property type="project" value="UniProtKB-KW"/>
</dbReference>
<feature type="domain" description="PglD N-terminal" evidence="3">
    <location>
        <begin position="7"/>
        <end position="86"/>
    </location>
</feature>
<dbReference type="InterPro" id="IPR011004">
    <property type="entry name" value="Trimer_LpxA-like_sf"/>
</dbReference>
<dbReference type="NCBIfam" id="TIGR03570">
    <property type="entry name" value="NeuD_NnaD"/>
    <property type="match status" value="1"/>
</dbReference>
<protein>
    <submittedName>
        <fullName evidence="4">Sugar O-acyltransferase, sialic acid O-acetyltransferase NeuD family</fullName>
    </submittedName>
</protein>
<evidence type="ECO:0000256" key="2">
    <source>
        <dbReference type="PIRSR" id="PIRSR620019-2"/>
    </source>
</evidence>
<dbReference type="InterPro" id="IPR041561">
    <property type="entry name" value="PglD_N"/>
</dbReference>
<evidence type="ECO:0000313" key="5">
    <source>
        <dbReference type="Proteomes" id="UP000184462"/>
    </source>
</evidence>
<gene>
    <name evidence="4" type="ORF">SAMN05444278_103269</name>
</gene>
<dbReference type="AlphaFoldDB" id="A0A1M4V6E8"/>
<evidence type="ECO:0000259" key="3">
    <source>
        <dbReference type="Pfam" id="PF17836"/>
    </source>
</evidence>
<dbReference type="EMBL" id="FQTW01000003">
    <property type="protein sequence ID" value="SHE64534.1"/>
    <property type="molecule type" value="Genomic_DNA"/>
</dbReference>
<dbReference type="OrthoDB" id="708224at2"/>
<name>A0A1M4V6E8_9FLAO</name>
<dbReference type="Gene3D" id="3.40.50.20">
    <property type="match status" value="1"/>
</dbReference>
<comment type="similarity">
    <text evidence="1">Belongs to the transferase hexapeptide repeat family.</text>
</comment>
<dbReference type="STRING" id="1155689.SAMN05444278_103269"/>
<dbReference type="Pfam" id="PF17836">
    <property type="entry name" value="PglD_N"/>
    <property type="match status" value="1"/>
</dbReference>
<evidence type="ECO:0000256" key="1">
    <source>
        <dbReference type="ARBA" id="ARBA00007274"/>
    </source>
</evidence>
<dbReference type="RefSeq" id="WP_073192711.1">
    <property type="nucleotide sequence ID" value="NZ_FQTW01000003.1"/>
</dbReference>